<dbReference type="OrthoDB" id="239518at2759"/>
<dbReference type="Proteomes" id="UP000007350">
    <property type="component" value="Unassembled WGS sequence"/>
</dbReference>
<dbReference type="AlphaFoldDB" id="K2N4E6"/>
<evidence type="ECO:0000313" key="3">
    <source>
        <dbReference type="EMBL" id="EKF29531.1"/>
    </source>
</evidence>
<feature type="chain" id="PRO_5003864214" evidence="2">
    <location>
        <begin position="19"/>
        <end position="309"/>
    </location>
</feature>
<name>K2N4E6_TRYCR</name>
<keyword evidence="2" id="KW-0732">Signal</keyword>
<reference evidence="3 4" key="1">
    <citation type="journal article" date="2012" name="BMC Genomics">
        <title>Comparative genomic analysis of human infective Trypanosoma cruzi lineages with the bat-restricted subspecies T. cruzi marinkellei.</title>
        <authorList>
            <person name="Franzen O."/>
            <person name="Talavera-Lopez C."/>
            <person name="Ochaya S."/>
            <person name="Butler C.E."/>
            <person name="Messenger L.A."/>
            <person name="Lewis M.D."/>
            <person name="Llewellyn M.S."/>
            <person name="Marinkelle C.J."/>
            <person name="Tyler K.M."/>
            <person name="Miles M.A."/>
            <person name="Andersson B."/>
        </authorList>
    </citation>
    <scope>NUCLEOTIDE SEQUENCE [LARGE SCALE GENOMIC DNA]</scope>
    <source>
        <strain evidence="3 4">B7</strain>
    </source>
</reference>
<feature type="signal peptide" evidence="2">
    <location>
        <begin position="1"/>
        <end position="18"/>
    </location>
</feature>
<evidence type="ECO:0000256" key="2">
    <source>
        <dbReference type="SAM" id="SignalP"/>
    </source>
</evidence>
<evidence type="ECO:0000256" key="1">
    <source>
        <dbReference type="SAM" id="MobiDB-lite"/>
    </source>
</evidence>
<organism evidence="3 4">
    <name type="scientific">Trypanosoma cruzi marinkellei</name>
    <dbReference type="NCBI Taxonomy" id="85056"/>
    <lineage>
        <taxon>Eukaryota</taxon>
        <taxon>Discoba</taxon>
        <taxon>Euglenozoa</taxon>
        <taxon>Kinetoplastea</taxon>
        <taxon>Metakinetoplastina</taxon>
        <taxon>Trypanosomatida</taxon>
        <taxon>Trypanosomatidae</taxon>
        <taxon>Trypanosoma</taxon>
        <taxon>Schizotrypanum</taxon>
    </lineage>
</organism>
<protein>
    <submittedName>
        <fullName evidence="3">Uncharacterized protein</fullName>
    </submittedName>
</protein>
<evidence type="ECO:0000313" key="4">
    <source>
        <dbReference type="Proteomes" id="UP000007350"/>
    </source>
</evidence>
<gene>
    <name evidence="3" type="ORF">MOQ_006681</name>
</gene>
<feature type="region of interest" description="Disordered" evidence="1">
    <location>
        <begin position="116"/>
        <end position="149"/>
    </location>
</feature>
<dbReference type="EMBL" id="AHKC01013001">
    <property type="protein sequence ID" value="EKF29531.1"/>
    <property type="molecule type" value="Genomic_DNA"/>
</dbReference>
<sequence>MAMLLTIFVFFVNFFCFCFDDAICISGFLMHAIEVEPVPRRNPFKNQWRTNLPSFHDCLASMGSRENFRSFGEVLAAVSPPPREIVGSPCALSSPKMNAKLDFSFFTLELSDTTLPGTPPHPVERYQQSCASSTERTPRISDEDEQGEGISLTPRQLPPLCPNASPIAHSPSAVGGSCSAPRTEPQEVWLTHSVERAHPALLKEGGNTETLLVMENFLAPIDHCARFEGVTPLISGEDFFSGNDNGVGQWGSIDQRVDSIIPPLCEWSDEKWLRDPMNCYGDFAYHHPLIYRVSAGAARDDAIREMRFL</sequence>
<proteinExistence type="predicted"/>
<keyword evidence="4" id="KW-1185">Reference proteome</keyword>
<accession>K2N4E6</accession>
<feature type="compositionally biased region" description="Polar residues" evidence="1">
    <location>
        <begin position="126"/>
        <end position="135"/>
    </location>
</feature>
<comment type="caution">
    <text evidence="3">The sequence shown here is derived from an EMBL/GenBank/DDBJ whole genome shotgun (WGS) entry which is preliminary data.</text>
</comment>